<keyword evidence="3 8" id="KW-0418">Kinase</keyword>
<feature type="domain" description="GHMP kinase C-terminal" evidence="7">
    <location>
        <begin position="235"/>
        <end position="312"/>
    </location>
</feature>
<comment type="similarity">
    <text evidence="5">Belongs to the GHMP kinase family.</text>
</comment>
<evidence type="ECO:0000256" key="3">
    <source>
        <dbReference type="ARBA" id="ARBA00022777"/>
    </source>
</evidence>
<dbReference type="EMBL" id="BAAATR010000002">
    <property type="protein sequence ID" value="GAA2227996.1"/>
    <property type="molecule type" value="Genomic_DNA"/>
</dbReference>
<dbReference type="PIRSF" id="PIRSF036406">
    <property type="entry name" value="Hept_kin"/>
    <property type="match status" value="1"/>
</dbReference>
<keyword evidence="4" id="KW-0067">ATP-binding</keyword>
<dbReference type="InterPro" id="IPR006204">
    <property type="entry name" value="GHMP_kinase_N_dom"/>
</dbReference>
<dbReference type="Proteomes" id="UP001500305">
    <property type="component" value="Unassembled WGS sequence"/>
</dbReference>
<dbReference type="PROSITE" id="PS00627">
    <property type="entry name" value="GHMP_KINASES_ATP"/>
    <property type="match status" value="1"/>
</dbReference>
<name>A0ABP5Q7G8_9ACTN</name>
<proteinExistence type="inferred from homology"/>
<evidence type="ECO:0000313" key="9">
    <source>
        <dbReference type="Proteomes" id="UP001500305"/>
    </source>
</evidence>
<evidence type="ECO:0000259" key="6">
    <source>
        <dbReference type="Pfam" id="PF00288"/>
    </source>
</evidence>
<evidence type="ECO:0000313" key="8">
    <source>
        <dbReference type="EMBL" id="GAA2227996.1"/>
    </source>
</evidence>
<dbReference type="PRINTS" id="PR00960">
    <property type="entry name" value="LMBPPROTEIN"/>
</dbReference>
<feature type="domain" description="GHMP kinase N-terminal" evidence="6">
    <location>
        <begin position="79"/>
        <end position="158"/>
    </location>
</feature>
<dbReference type="SUPFAM" id="SSF54211">
    <property type="entry name" value="Ribosomal protein S5 domain 2-like"/>
    <property type="match status" value="1"/>
</dbReference>
<evidence type="ECO:0000256" key="2">
    <source>
        <dbReference type="ARBA" id="ARBA00022741"/>
    </source>
</evidence>
<evidence type="ECO:0000256" key="4">
    <source>
        <dbReference type="ARBA" id="ARBA00022840"/>
    </source>
</evidence>
<dbReference type="InterPro" id="IPR001174">
    <property type="entry name" value="HddA/FKP"/>
</dbReference>
<dbReference type="PANTHER" id="PTHR32463:SF0">
    <property type="entry name" value="L-FUCOSE KINASE"/>
    <property type="match status" value="1"/>
</dbReference>
<evidence type="ECO:0000256" key="1">
    <source>
        <dbReference type="ARBA" id="ARBA00022679"/>
    </source>
</evidence>
<dbReference type="InterPro" id="IPR013750">
    <property type="entry name" value="GHMP_kinase_C_dom"/>
</dbReference>
<dbReference type="InterPro" id="IPR020568">
    <property type="entry name" value="Ribosomal_Su5_D2-typ_SF"/>
</dbReference>
<evidence type="ECO:0000259" key="7">
    <source>
        <dbReference type="Pfam" id="PF08544"/>
    </source>
</evidence>
<dbReference type="InterPro" id="IPR036554">
    <property type="entry name" value="GHMP_kinase_C_sf"/>
</dbReference>
<evidence type="ECO:0000256" key="5">
    <source>
        <dbReference type="ARBA" id="ARBA00038121"/>
    </source>
</evidence>
<dbReference type="PANTHER" id="PTHR32463">
    <property type="entry name" value="L-FUCOSE KINASE"/>
    <property type="match status" value="1"/>
</dbReference>
<comment type="caution">
    <text evidence="8">The sequence shown here is derived from an EMBL/GenBank/DDBJ whole genome shotgun (WGS) entry which is preliminary data.</text>
</comment>
<dbReference type="GO" id="GO:0016301">
    <property type="term" value="F:kinase activity"/>
    <property type="evidence" value="ECO:0007669"/>
    <property type="project" value="UniProtKB-KW"/>
</dbReference>
<dbReference type="SUPFAM" id="SSF55060">
    <property type="entry name" value="GHMP Kinase, C-terminal domain"/>
    <property type="match status" value="1"/>
</dbReference>
<sequence length="336" mass="34594">MWISSAPLRISLAGGGTDLPVYARRFGGTVVGVSTNLRVTVVGRPGGAGTEVRACLDSCAAVPSADGLSNPFARAALGRHWDGGRIQLASFGDVPGGTGMGSSAAFCVALIGGLTSGPTGRQGGLRGTELAEAAAAIEIEALHRPVGKQDHYLAALGGFRRLRFERDGTVGAERIEPDPAVVRHLDEELLLFFTGITRDAGAVLASQGDSVRVGDREVENRLHEIKELTAVVGDALSTGDTGLLGAALGRHWEIKQTLGSGVTLPAVDRAYRDALAAGATGGKLIGAGGGGFLLLHVPTAAQPTVRTALAAHGMDEQPFGLDRWGHQLVHVGEVAR</sequence>
<dbReference type="InterPro" id="IPR014606">
    <property type="entry name" value="Heptose_7-P_kinase"/>
</dbReference>
<dbReference type="Pfam" id="PF00288">
    <property type="entry name" value="GHMP_kinases_N"/>
    <property type="match status" value="1"/>
</dbReference>
<reference evidence="9" key="1">
    <citation type="journal article" date="2019" name="Int. J. Syst. Evol. Microbiol.">
        <title>The Global Catalogue of Microorganisms (GCM) 10K type strain sequencing project: providing services to taxonomists for standard genome sequencing and annotation.</title>
        <authorList>
            <consortium name="The Broad Institute Genomics Platform"/>
            <consortium name="The Broad Institute Genome Sequencing Center for Infectious Disease"/>
            <person name="Wu L."/>
            <person name="Ma J."/>
        </authorList>
    </citation>
    <scope>NUCLEOTIDE SEQUENCE [LARGE SCALE GENOMIC DNA]</scope>
    <source>
        <strain evidence="9">JCM 7356</strain>
    </source>
</reference>
<dbReference type="InterPro" id="IPR052203">
    <property type="entry name" value="GHMP_Kinase-Related"/>
</dbReference>
<dbReference type="Pfam" id="PF08544">
    <property type="entry name" value="GHMP_kinases_C"/>
    <property type="match status" value="1"/>
</dbReference>
<gene>
    <name evidence="8" type="ORF">GCM10010430_04470</name>
</gene>
<accession>A0ABP5Q7G8</accession>
<keyword evidence="1" id="KW-0808">Transferase</keyword>
<dbReference type="InterPro" id="IPR006203">
    <property type="entry name" value="GHMP_knse_ATP-bd_CS"/>
</dbReference>
<protein>
    <submittedName>
        <fullName evidence="8">GHMP kinase</fullName>
    </submittedName>
</protein>
<keyword evidence="2" id="KW-0547">Nucleotide-binding</keyword>
<keyword evidence="9" id="KW-1185">Reference proteome</keyword>
<dbReference type="Gene3D" id="3.30.230.120">
    <property type="match status" value="1"/>
</dbReference>
<organism evidence="8 9">
    <name type="scientific">Kitasatospora cystarginea</name>
    <dbReference type="NCBI Taxonomy" id="58350"/>
    <lineage>
        <taxon>Bacteria</taxon>
        <taxon>Bacillati</taxon>
        <taxon>Actinomycetota</taxon>
        <taxon>Actinomycetes</taxon>
        <taxon>Kitasatosporales</taxon>
        <taxon>Streptomycetaceae</taxon>
        <taxon>Kitasatospora</taxon>
    </lineage>
</organism>